<reference evidence="2 3" key="1">
    <citation type="submission" date="2021-03" db="EMBL/GenBank/DDBJ databases">
        <title>Actinomadura violae sp. nov., isolated from lichen in Thailand.</title>
        <authorList>
            <person name="Kanchanasin P."/>
            <person name="Saeng-In P."/>
            <person name="Phongsopitanun W."/>
            <person name="Yuki M."/>
            <person name="Kudo T."/>
            <person name="Ohkuma M."/>
            <person name="Tanasupawat S."/>
        </authorList>
    </citation>
    <scope>NUCLEOTIDE SEQUENCE [LARGE SCALE GENOMIC DNA]</scope>
    <source>
        <strain evidence="2 3">LCR2-06</strain>
    </source>
</reference>
<evidence type="ECO:0000256" key="1">
    <source>
        <dbReference type="SAM" id="MobiDB-lite"/>
    </source>
</evidence>
<protein>
    <submittedName>
        <fullName evidence="2">Uncharacterized protein</fullName>
    </submittedName>
</protein>
<gene>
    <name evidence="2" type="ORF">J4709_29265</name>
</gene>
<proteinExistence type="predicted"/>
<dbReference type="EMBL" id="JAGEPF010000018">
    <property type="protein sequence ID" value="MBO2461666.1"/>
    <property type="molecule type" value="Genomic_DNA"/>
</dbReference>
<dbReference type="Proteomes" id="UP000680206">
    <property type="component" value="Unassembled WGS sequence"/>
</dbReference>
<evidence type="ECO:0000313" key="2">
    <source>
        <dbReference type="EMBL" id="MBO2461666.1"/>
    </source>
</evidence>
<evidence type="ECO:0000313" key="3">
    <source>
        <dbReference type="Proteomes" id="UP000680206"/>
    </source>
</evidence>
<feature type="region of interest" description="Disordered" evidence="1">
    <location>
        <begin position="28"/>
        <end position="53"/>
    </location>
</feature>
<dbReference type="RefSeq" id="WP_208245093.1">
    <property type="nucleotide sequence ID" value="NZ_JAGEPF010000018.1"/>
</dbReference>
<comment type="caution">
    <text evidence="2">The sequence shown here is derived from an EMBL/GenBank/DDBJ whole genome shotgun (WGS) entry which is preliminary data.</text>
</comment>
<accession>A0ABS3RY23</accession>
<name>A0ABS3RY23_9ACTN</name>
<sequence length="87" mass="9363">MRLARAWPVDAELLAQVIEEISVLAADHRRRKPREVPRPEKPKPEPERRGEEGVVDVAPAVAVVKGAAAALAARNAVRNSTVLSPVG</sequence>
<feature type="compositionally biased region" description="Basic and acidic residues" evidence="1">
    <location>
        <begin position="34"/>
        <end position="52"/>
    </location>
</feature>
<keyword evidence="3" id="KW-1185">Reference proteome</keyword>
<organism evidence="2 3">
    <name type="scientific">Actinomadura violacea</name>
    <dbReference type="NCBI Taxonomy" id="2819934"/>
    <lineage>
        <taxon>Bacteria</taxon>
        <taxon>Bacillati</taxon>
        <taxon>Actinomycetota</taxon>
        <taxon>Actinomycetes</taxon>
        <taxon>Streptosporangiales</taxon>
        <taxon>Thermomonosporaceae</taxon>
        <taxon>Actinomadura</taxon>
    </lineage>
</organism>